<accession>I7MF34</accession>
<keyword evidence="2" id="KW-1185">Reference proteome</keyword>
<evidence type="ECO:0000313" key="1">
    <source>
        <dbReference type="EMBL" id="EAR98404.3"/>
    </source>
</evidence>
<proteinExistence type="predicted"/>
<dbReference type="RefSeq" id="XP_001018649.3">
    <property type="nucleotide sequence ID" value="XM_001018649.3"/>
</dbReference>
<gene>
    <name evidence="1" type="ORF">TTHERM_00289320</name>
</gene>
<dbReference type="Proteomes" id="UP000009168">
    <property type="component" value="Unassembled WGS sequence"/>
</dbReference>
<protein>
    <submittedName>
        <fullName evidence="1">Thiol-disulfide oxidoreductase DCC</fullName>
    </submittedName>
</protein>
<dbReference type="Pfam" id="PF04134">
    <property type="entry name" value="DCC1-like"/>
    <property type="match status" value="1"/>
</dbReference>
<name>I7MF34_TETTS</name>
<organism evidence="1 2">
    <name type="scientific">Tetrahymena thermophila (strain SB210)</name>
    <dbReference type="NCBI Taxonomy" id="312017"/>
    <lineage>
        <taxon>Eukaryota</taxon>
        <taxon>Sar</taxon>
        <taxon>Alveolata</taxon>
        <taxon>Ciliophora</taxon>
        <taxon>Intramacronucleata</taxon>
        <taxon>Oligohymenophorea</taxon>
        <taxon>Hymenostomatida</taxon>
        <taxon>Tetrahymenina</taxon>
        <taxon>Tetrahymenidae</taxon>
        <taxon>Tetrahymena</taxon>
    </lineage>
</organism>
<sequence>MSQEQCSHFPVTLYIDGKCYLCTKEMNWLKSMDKKNNLNLVDIHHPEFKPPREDLTQQQLDLILHAKLNNGEIVKGIDAYYYSWAAVGLGWLAAPMRWRGVRFLSDRAYLLFAKNRHPLSSKFARLAGNKPCENGQCQIPKKK</sequence>
<dbReference type="AlphaFoldDB" id="I7MF34"/>
<dbReference type="PANTHER" id="PTHR34290">
    <property type="entry name" value="SI:CH73-390P7.2"/>
    <property type="match status" value="1"/>
</dbReference>
<dbReference type="InterPro" id="IPR044691">
    <property type="entry name" value="DCC1_Trx"/>
</dbReference>
<dbReference type="OrthoDB" id="441708at2759"/>
<dbReference type="InterPro" id="IPR007263">
    <property type="entry name" value="DCC1-like"/>
</dbReference>
<dbReference type="KEGG" id="tet:TTHERM_00289320"/>
<dbReference type="GeneID" id="7846878"/>
<dbReference type="InParanoid" id="I7MF34"/>
<dbReference type="GO" id="GO:0015035">
    <property type="term" value="F:protein-disulfide reductase activity"/>
    <property type="evidence" value="ECO:0007669"/>
    <property type="project" value="InterPro"/>
</dbReference>
<dbReference type="PANTHER" id="PTHR34290:SF2">
    <property type="entry name" value="OS04G0668800 PROTEIN"/>
    <property type="match status" value="1"/>
</dbReference>
<reference evidence="2" key="1">
    <citation type="journal article" date="2006" name="PLoS Biol.">
        <title>Macronuclear genome sequence of the ciliate Tetrahymena thermophila, a model eukaryote.</title>
        <authorList>
            <person name="Eisen J.A."/>
            <person name="Coyne R.S."/>
            <person name="Wu M."/>
            <person name="Wu D."/>
            <person name="Thiagarajan M."/>
            <person name="Wortman J.R."/>
            <person name="Badger J.H."/>
            <person name="Ren Q."/>
            <person name="Amedeo P."/>
            <person name="Jones K.M."/>
            <person name="Tallon L.J."/>
            <person name="Delcher A.L."/>
            <person name="Salzberg S.L."/>
            <person name="Silva J.C."/>
            <person name="Haas B.J."/>
            <person name="Majoros W.H."/>
            <person name="Farzad M."/>
            <person name="Carlton J.M."/>
            <person name="Smith R.K. Jr."/>
            <person name="Garg J."/>
            <person name="Pearlman R.E."/>
            <person name="Karrer K.M."/>
            <person name="Sun L."/>
            <person name="Manning G."/>
            <person name="Elde N.C."/>
            <person name="Turkewitz A.P."/>
            <person name="Asai D.J."/>
            <person name="Wilkes D.E."/>
            <person name="Wang Y."/>
            <person name="Cai H."/>
            <person name="Collins K."/>
            <person name="Stewart B.A."/>
            <person name="Lee S.R."/>
            <person name="Wilamowska K."/>
            <person name="Weinberg Z."/>
            <person name="Ruzzo W.L."/>
            <person name="Wloga D."/>
            <person name="Gaertig J."/>
            <person name="Frankel J."/>
            <person name="Tsao C.-C."/>
            <person name="Gorovsky M.A."/>
            <person name="Keeling P.J."/>
            <person name="Waller R.F."/>
            <person name="Patron N.J."/>
            <person name="Cherry J.M."/>
            <person name="Stover N.A."/>
            <person name="Krieger C.J."/>
            <person name="del Toro C."/>
            <person name="Ryder H.F."/>
            <person name="Williamson S.C."/>
            <person name="Barbeau R.A."/>
            <person name="Hamilton E.P."/>
            <person name="Orias E."/>
        </authorList>
    </citation>
    <scope>NUCLEOTIDE SEQUENCE [LARGE SCALE GENOMIC DNA]</scope>
    <source>
        <strain evidence="2">SB210</strain>
    </source>
</reference>
<evidence type="ECO:0000313" key="2">
    <source>
        <dbReference type="Proteomes" id="UP000009168"/>
    </source>
</evidence>
<dbReference type="EMBL" id="GG662651">
    <property type="protein sequence ID" value="EAR98404.3"/>
    <property type="molecule type" value="Genomic_DNA"/>
</dbReference>